<dbReference type="OrthoDB" id="1637350at2759"/>
<dbReference type="PANTHER" id="PTHR31683:SF74">
    <property type="entry name" value="PECTATE LYASE"/>
    <property type="match status" value="1"/>
</dbReference>
<comment type="caution">
    <text evidence="10">The sequence shown here is derived from an EMBL/GenBank/DDBJ whole genome shotgun (WGS) entry which is preliminary data.</text>
</comment>
<comment type="similarity">
    <text evidence="8">Belongs to the polysaccharide lyase 1 family.</text>
</comment>
<proteinExistence type="inferred from homology"/>
<evidence type="ECO:0000256" key="7">
    <source>
        <dbReference type="ARBA" id="ARBA00023239"/>
    </source>
</evidence>
<evidence type="ECO:0000256" key="3">
    <source>
        <dbReference type="ARBA" id="ARBA00012272"/>
    </source>
</evidence>
<dbReference type="UniPathway" id="UPA00545">
    <property type="reaction ID" value="UER00824"/>
</dbReference>
<dbReference type="InterPro" id="IPR018082">
    <property type="entry name" value="AmbAllergen"/>
</dbReference>
<keyword evidence="7 8" id="KW-0456">Lyase</keyword>
<comment type="pathway">
    <text evidence="2 8">Glycan metabolism; pectin degradation; 2-dehydro-3-deoxy-D-gluconate from pectin: step 2/5.</text>
</comment>
<dbReference type="Pfam" id="PF00544">
    <property type="entry name" value="Pectate_lyase_4"/>
    <property type="match status" value="1"/>
</dbReference>
<comment type="catalytic activity">
    <reaction evidence="1 8">
        <text>Eliminative cleavage of (1-&gt;4)-alpha-D-galacturonan to give oligosaccharides with 4-deoxy-alpha-D-galact-4-enuronosyl groups at their non-reducing ends.</text>
        <dbReference type="EC" id="4.2.2.2"/>
    </reaction>
</comment>
<dbReference type="EC" id="4.2.2.2" evidence="3 8"/>
<gene>
    <name evidence="10" type="ORF">COCNU_02G014340</name>
</gene>
<dbReference type="GO" id="GO:0046872">
    <property type="term" value="F:metal ion binding"/>
    <property type="evidence" value="ECO:0007669"/>
    <property type="project" value="UniProtKB-KW"/>
</dbReference>
<protein>
    <recommendedName>
        <fullName evidence="3 8">Pectate lyase</fullName>
        <ecNumber evidence="3 8">4.2.2.2</ecNumber>
    </recommendedName>
</protein>
<evidence type="ECO:0000256" key="1">
    <source>
        <dbReference type="ARBA" id="ARBA00000695"/>
    </source>
</evidence>
<dbReference type="InterPro" id="IPR002022">
    <property type="entry name" value="Pec_lyase"/>
</dbReference>
<dbReference type="GO" id="GO:0045490">
    <property type="term" value="P:pectin catabolic process"/>
    <property type="evidence" value="ECO:0007669"/>
    <property type="project" value="UniProtKB-UniPathway"/>
</dbReference>
<dbReference type="EMBL" id="CM017873">
    <property type="protein sequence ID" value="KAG1331466.1"/>
    <property type="molecule type" value="Genomic_DNA"/>
</dbReference>
<comment type="cofactor">
    <cofactor evidence="8">
        <name>Ca(2+)</name>
        <dbReference type="ChEBI" id="CHEBI:29108"/>
    </cofactor>
    <text evidence="8">Binds 1 Ca(2+) ion. Required for its activity.</text>
</comment>
<dbReference type="InterPro" id="IPR012334">
    <property type="entry name" value="Pectin_lyas_fold"/>
</dbReference>
<accession>A0A8K0I070</accession>
<keyword evidence="4 8" id="KW-0479">Metal-binding</keyword>
<evidence type="ECO:0000313" key="10">
    <source>
        <dbReference type="EMBL" id="KAG1331466.1"/>
    </source>
</evidence>
<dbReference type="GO" id="GO:0030570">
    <property type="term" value="F:pectate lyase activity"/>
    <property type="evidence" value="ECO:0007669"/>
    <property type="project" value="UniProtKB-EC"/>
</dbReference>
<evidence type="ECO:0000313" key="11">
    <source>
        <dbReference type="Proteomes" id="UP000797356"/>
    </source>
</evidence>
<dbReference type="InterPro" id="IPR045032">
    <property type="entry name" value="PEL"/>
</dbReference>
<evidence type="ECO:0000259" key="9">
    <source>
        <dbReference type="Pfam" id="PF00544"/>
    </source>
</evidence>
<reference evidence="10" key="1">
    <citation type="journal article" date="2017" name="Gigascience">
        <title>The genome draft of coconut (Cocos nucifera).</title>
        <authorList>
            <person name="Xiao Y."/>
            <person name="Xu P."/>
            <person name="Fan H."/>
            <person name="Baudouin L."/>
            <person name="Xia W."/>
            <person name="Bocs S."/>
            <person name="Xu J."/>
            <person name="Li Q."/>
            <person name="Guo A."/>
            <person name="Zhou L."/>
            <person name="Li J."/>
            <person name="Wu Y."/>
            <person name="Ma Z."/>
            <person name="Armero A."/>
            <person name="Issali A.E."/>
            <person name="Liu N."/>
            <person name="Peng M."/>
            <person name="Yang Y."/>
        </authorList>
    </citation>
    <scope>NUCLEOTIDE SEQUENCE</scope>
    <source>
        <tissue evidence="10">Spear leaf of Hainan Tall coconut</tissue>
    </source>
</reference>
<dbReference type="PRINTS" id="PR00807">
    <property type="entry name" value="AMBALLERGEN"/>
</dbReference>
<dbReference type="AlphaFoldDB" id="A0A8K0I070"/>
<keyword evidence="5" id="KW-0732">Signal</keyword>
<dbReference type="SUPFAM" id="SSF51126">
    <property type="entry name" value="Pectin lyase-like"/>
    <property type="match status" value="1"/>
</dbReference>
<dbReference type="Gene3D" id="2.160.20.10">
    <property type="entry name" value="Single-stranded right-handed beta-helix, Pectin lyase-like"/>
    <property type="match status" value="1"/>
</dbReference>
<dbReference type="InterPro" id="IPR011050">
    <property type="entry name" value="Pectin_lyase_fold/virulence"/>
</dbReference>
<reference evidence="10" key="2">
    <citation type="submission" date="2019-07" db="EMBL/GenBank/DDBJ databases">
        <authorList>
            <person name="Yang Y."/>
            <person name="Bocs S."/>
            <person name="Baudouin L."/>
        </authorList>
    </citation>
    <scope>NUCLEOTIDE SEQUENCE</scope>
    <source>
        <tissue evidence="10">Spear leaf of Hainan Tall coconut</tissue>
    </source>
</reference>
<evidence type="ECO:0000256" key="4">
    <source>
        <dbReference type="ARBA" id="ARBA00022723"/>
    </source>
</evidence>
<evidence type="ECO:0000256" key="8">
    <source>
        <dbReference type="RuleBase" id="RU361123"/>
    </source>
</evidence>
<organism evidence="10 11">
    <name type="scientific">Cocos nucifera</name>
    <name type="common">Coconut palm</name>
    <dbReference type="NCBI Taxonomy" id="13894"/>
    <lineage>
        <taxon>Eukaryota</taxon>
        <taxon>Viridiplantae</taxon>
        <taxon>Streptophyta</taxon>
        <taxon>Embryophyta</taxon>
        <taxon>Tracheophyta</taxon>
        <taxon>Spermatophyta</taxon>
        <taxon>Magnoliopsida</taxon>
        <taxon>Liliopsida</taxon>
        <taxon>Arecaceae</taxon>
        <taxon>Arecoideae</taxon>
        <taxon>Cocoseae</taxon>
        <taxon>Attaleinae</taxon>
        <taxon>Cocos</taxon>
    </lineage>
</organism>
<keyword evidence="11" id="KW-1185">Reference proteome</keyword>
<feature type="domain" description="Pectate lyase" evidence="9">
    <location>
        <begin position="2"/>
        <end position="106"/>
    </location>
</feature>
<name>A0A8K0I070_COCNU</name>
<dbReference type="Proteomes" id="UP000797356">
    <property type="component" value="Chromosome 2"/>
</dbReference>
<evidence type="ECO:0000256" key="5">
    <source>
        <dbReference type="ARBA" id="ARBA00022729"/>
    </source>
</evidence>
<evidence type="ECO:0000256" key="2">
    <source>
        <dbReference type="ARBA" id="ARBA00005220"/>
    </source>
</evidence>
<evidence type="ECO:0000256" key="6">
    <source>
        <dbReference type="ARBA" id="ARBA00022837"/>
    </source>
</evidence>
<sequence length="151" mass="17107">MDVTLGSTAITISNNMVPGPWQGHDDSFSLDKNMKVTVVFNRLGPNINQRMPRIRRGFAHVVNDVYEGWEEYRIGGSMNASVLSEGNLFIASEKKKKKATLRMPGKGANAWNWRSENDGFDNGAFFKEVRVVKARPAYRKHRSFWLGMLGK</sequence>
<dbReference type="PANTHER" id="PTHR31683">
    <property type="entry name" value="PECTATE LYASE 18-RELATED"/>
    <property type="match status" value="1"/>
</dbReference>
<keyword evidence="6 8" id="KW-0106">Calcium</keyword>